<name>A0AAW0CF72_9AGAR</name>
<dbReference type="AlphaFoldDB" id="A0AAW0CF72"/>
<feature type="chain" id="PRO_5043384744" description="Cytochrome P450" evidence="16">
    <location>
        <begin position="23"/>
        <end position="568"/>
    </location>
</feature>
<evidence type="ECO:0000256" key="1">
    <source>
        <dbReference type="ARBA" id="ARBA00001971"/>
    </source>
</evidence>
<evidence type="ECO:0000313" key="17">
    <source>
        <dbReference type="EMBL" id="KAK7037695.1"/>
    </source>
</evidence>
<keyword evidence="5 14" id="KW-0349">Heme</keyword>
<dbReference type="GO" id="GO:0016705">
    <property type="term" value="F:oxidoreductase activity, acting on paired donors, with incorporation or reduction of molecular oxygen"/>
    <property type="evidence" value="ECO:0007669"/>
    <property type="project" value="InterPro"/>
</dbReference>
<evidence type="ECO:0000313" key="18">
    <source>
        <dbReference type="Proteomes" id="UP001383192"/>
    </source>
</evidence>
<dbReference type="Proteomes" id="UP001383192">
    <property type="component" value="Unassembled WGS sequence"/>
</dbReference>
<evidence type="ECO:0000256" key="16">
    <source>
        <dbReference type="SAM" id="SignalP"/>
    </source>
</evidence>
<dbReference type="GO" id="GO:0005506">
    <property type="term" value="F:iron ion binding"/>
    <property type="evidence" value="ECO:0007669"/>
    <property type="project" value="InterPro"/>
</dbReference>
<dbReference type="PANTHER" id="PTHR46300">
    <property type="entry name" value="P450, PUTATIVE (EUROFUNG)-RELATED-RELATED"/>
    <property type="match status" value="1"/>
</dbReference>
<evidence type="ECO:0000256" key="14">
    <source>
        <dbReference type="PIRSR" id="PIRSR602401-1"/>
    </source>
</evidence>
<sequence>MLTIYLCVVALLVVGLMKKCKPYPPGPLKLPLIGNLLEMPLDRQWVKFSEWARQYGPIVHVTVGPQHIVILNTPEVINDLFVQRSRIFSDRLAPHVASEILSARQRLLYMSGLSEEFKAIRKLYHGAMGPNTARTYRDIQELESRVLVHDLIAAVDTESNFKQPKGYRMANPSQHWYSFVDRFNTSVILTVTYGKRIPNYAIDDVLQEIQDTAENVARCSMPGAFMADHLPILRYLPDFLAPWRLKAQKMHEREIELYGSFLDEIRSDMKKGISRPDCLVGNYLKERAEHGLEELPGKGLLGGSFWMRDILLTYTAGTLLEAGSDGTGAVMKTFILFMVAHPDVLEKVQAEMDAVVGPERLPLFEDQERLPYFMACLKEVLRCRSPAPIGVPHSPSEDIHCQNYLIPKGSVVFGNLHGLHLDPKRFPEPHKFLPERWLHPMNGESVKLNDVPDPSRDLYAFGWGRRYCPGSHVAESSLFIALSRLIWGIEIRAVDLKSGTSTQDPWNEESYTPGFISNPRPFKVPFRPRSARHVQVIRNAFEEAQAQWEILGMDKDGMGLKVDNITSH</sequence>
<dbReference type="InterPro" id="IPR002401">
    <property type="entry name" value="Cyt_P450_E_grp-I"/>
</dbReference>
<dbReference type="InterPro" id="IPR001128">
    <property type="entry name" value="Cyt_P450"/>
</dbReference>
<organism evidence="17 18">
    <name type="scientific">Paramarasmius palmivorus</name>
    <dbReference type="NCBI Taxonomy" id="297713"/>
    <lineage>
        <taxon>Eukaryota</taxon>
        <taxon>Fungi</taxon>
        <taxon>Dikarya</taxon>
        <taxon>Basidiomycota</taxon>
        <taxon>Agaricomycotina</taxon>
        <taxon>Agaricomycetes</taxon>
        <taxon>Agaricomycetidae</taxon>
        <taxon>Agaricales</taxon>
        <taxon>Marasmiineae</taxon>
        <taxon>Marasmiaceae</taxon>
        <taxon>Paramarasmius</taxon>
    </lineage>
</organism>
<evidence type="ECO:0000256" key="3">
    <source>
        <dbReference type="ARBA" id="ARBA00005179"/>
    </source>
</evidence>
<comment type="subcellular location">
    <subcellularLocation>
        <location evidence="2">Membrane</location>
        <topology evidence="2">Single-pass membrane protein</topology>
    </subcellularLocation>
</comment>
<evidence type="ECO:0000256" key="7">
    <source>
        <dbReference type="ARBA" id="ARBA00022723"/>
    </source>
</evidence>
<evidence type="ECO:0000256" key="4">
    <source>
        <dbReference type="ARBA" id="ARBA00010617"/>
    </source>
</evidence>
<evidence type="ECO:0000256" key="12">
    <source>
        <dbReference type="ARBA" id="ARBA00023136"/>
    </source>
</evidence>
<dbReference type="SUPFAM" id="SSF48264">
    <property type="entry name" value="Cytochrome P450"/>
    <property type="match status" value="1"/>
</dbReference>
<evidence type="ECO:0000256" key="9">
    <source>
        <dbReference type="ARBA" id="ARBA00023002"/>
    </source>
</evidence>
<evidence type="ECO:0000256" key="8">
    <source>
        <dbReference type="ARBA" id="ARBA00022989"/>
    </source>
</evidence>
<dbReference type="GO" id="GO:0004497">
    <property type="term" value="F:monooxygenase activity"/>
    <property type="evidence" value="ECO:0007669"/>
    <property type="project" value="UniProtKB-KW"/>
</dbReference>
<comment type="caution">
    <text evidence="17">The sequence shown here is derived from an EMBL/GenBank/DDBJ whole genome shotgun (WGS) entry which is preliminary data.</text>
</comment>
<keyword evidence="7 14" id="KW-0479">Metal-binding</keyword>
<keyword evidence="9 15" id="KW-0560">Oxidoreductase</keyword>
<keyword evidence="10 14" id="KW-0408">Iron</keyword>
<feature type="binding site" description="axial binding residue" evidence="14">
    <location>
        <position position="468"/>
    </location>
    <ligand>
        <name>heme</name>
        <dbReference type="ChEBI" id="CHEBI:30413"/>
    </ligand>
    <ligandPart>
        <name>Fe</name>
        <dbReference type="ChEBI" id="CHEBI:18248"/>
    </ligandPart>
</feature>
<dbReference type="InterPro" id="IPR017972">
    <property type="entry name" value="Cyt_P450_CS"/>
</dbReference>
<dbReference type="GO" id="GO:0020037">
    <property type="term" value="F:heme binding"/>
    <property type="evidence" value="ECO:0007669"/>
    <property type="project" value="InterPro"/>
</dbReference>
<dbReference type="GO" id="GO:0016020">
    <property type="term" value="C:membrane"/>
    <property type="evidence" value="ECO:0007669"/>
    <property type="project" value="UniProtKB-SubCell"/>
</dbReference>
<dbReference type="CDD" id="cd11065">
    <property type="entry name" value="CYP64-like"/>
    <property type="match status" value="1"/>
</dbReference>
<dbReference type="Pfam" id="PF00067">
    <property type="entry name" value="p450"/>
    <property type="match status" value="1"/>
</dbReference>
<dbReference type="PROSITE" id="PS00086">
    <property type="entry name" value="CYTOCHROME_P450"/>
    <property type="match status" value="1"/>
</dbReference>
<evidence type="ECO:0008006" key="19">
    <source>
        <dbReference type="Google" id="ProtNLM"/>
    </source>
</evidence>
<comment type="pathway">
    <text evidence="3">Secondary metabolite biosynthesis.</text>
</comment>
<evidence type="ECO:0000256" key="13">
    <source>
        <dbReference type="ARBA" id="ARBA00023180"/>
    </source>
</evidence>
<dbReference type="EMBL" id="JAYKXP010000045">
    <property type="protein sequence ID" value="KAK7037695.1"/>
    <property type="molecule type" value="Genomic_DNA"/>
</dbReference>
<keyword evidence="8" id="KW-1133">Transmembrane helix</keyword>
<feature type="signal peptide" evidence="16">
    <location>
        <begin position="1"/>
        <end position="22"/>
    </location>
</feature>
<keyword evidence="13" id="KW-0325">Glycoprotein</keyword>
<evidence type="ECO:0000256" key="10">
    <source>
        <dbReference type="ARBA" id="ARBA00023004"/>
    </source>
</evidence>
<accession>A0AAW0CF72</accession>
<evidence type="ECO:0000256" key="5">
    <source>
        <dbReference type="ARBA" id="ARBA00022617"/>
    </source>
</evidence>
<keyword evidence="6" id="KW-0812">Transmembrane</keyword>
<comment type="cofactor">
    <cofactor evidence="1 14">
        <name>heme</name>
        <dbReference type="ChEBI" id="CHEBI:30413"/>
    </cofactor>
</comment>
<evidence type="ECO:0000256" key="2">
    <source>
        <dbReference type="ARBA" id="ARBA00004167"/>
    </source>
</evidence>
<dbReference type="InterPro" id="IPR050364">
    <property type="entry name" value="Cytochrome_P450_fung"/>
</dbReference>
<keyword evidence="16" id="KW-0732">Signal</keyword>
<dbReference type="PRINTS" id="PR00463">
    <property type="entry name" value="EP450I"/>
</dbReference>
<keyword evidence="18" id="KW-1185">Reference proteome</keyword>
<dbReference type="Gene3D" id="1.10.630.10">
    <property type="entry name" value="Cytochrome P450"/>
    <property type="match status" value="1"/>
</dbReference>
<proteinExistence type="inferred from homology"/>
<reference evidence="17 18" key="1">
    <citation type="submission" date="2024-01" db="EMBL/GenBank/DDBJ databases">
        <title>A draft genome for a cacao thread blight-causing isolate of Paramarasmius palmivorus.</title>
        <authorList>
            <person name="Baruah I.K."/>
            <person name="Bukari Y."/>
            <person name="Amoako-Attah I."/>
            <person name="Meinhardt L.W."/>
            <person name="Bailey B.A."/>
            <person name="Cohen S.P."/>
        </authorList>
    </citation>
    <scope>NUCLEOTIDE SEQUENCE [LARGE SCALE GENOMIC DNA]</scope>
    <source>
        <strain evidence="17 18">GH-12</strain>
    </source>
</reference>
<keyword evidence="12" id="KW-0472">Membrane</keyword>
<dbReference type="PANTHER" id="PTHR46300:SF2">
    <property type="entry name" value="CYTOCHROME P450 MONOOXYGENASE ALNH-RELATED"/>
    <property type="match status" value="1"/>
</dbReference>
<evidence type="ECO:0000256" key="6">
    <source>
        <dbReference type="ARBA" id="ARBA00022692"/>
    </source>
</evidence>
<comment type="similarity">
    <text evidence="4 15">Belongs to the cytochrome P450 family.</text>
</comment>
<evidence type="ECO:0000256" key="11">
    <source>
        <dbReference type="ARBA" id="ARBA00023033"/>
    </source>
</evidence>
<dbReference type="InterPro" id="IPR036396">
    <property type="entry name" value="Cyt_P450_sf"/>
</dbReference>
<keyword evidence="11 15" id="KW-0503">Monooxygenase</keyword>
<evidence type="ECO:0000256" key="15">
    <source>
        <dbReference type="RuleBase" id="RU000461"/>
    </source>
</evidence>
<protein>
    <recommendedName>
        <fullName evidence="19">Cytochrome P450</fullName>
    </recommendedName>
</protein>
<gene>
    <name evidence="17" type="ORF">VNI00_010921</name>
</gene>